<evidence type="ECO:0000259" key="2">
    <source>
        <dbReference type="Pfam" id="PF04981"/>
    </source>
</evidence>
<dbReference type="GO" id="GO:0005737">
    <property type="term" value="C:cytoplasm"/>
    <property type="evidence" value="ECO:0007669"/>
    <property type="project" value="UniProtKB-SubCell"/>
</dbReference>
<dbReference type="PANTHER" id="PTHR12746:SF2">
    <property type="entry name" value="60S RIBOSOMAL EXPORT PROTEIN NMD3"/>
    <property type="match status" value="1"/>
</dbReference>
<reference evidence="3 4" key="1">
    <citation type="journal article" date="2021" name="Hortic Res">
        <title>Chromosome-scale assembly of the Dendrobium chrysotoxum genome enhances the understanding of orchid evolution.</title>
        <authorList>
            <person name="Zhang Y."/>
            <person name="Zhang G.Q."/>
            <person name="Zhang D."/>
            <person name="Liu X.D."/>
            <person name="Xu X.Y."/>
            <person name="Sun W.H."/>
            <person name="Yu X."/>
            <person name="Zhu X."/>
            <person name="Wang Z.W."/>
            <person name="Zhao X."/>
            <person name="Zhong W.Y."/>
            <person name="Chen H."/>
            <person name="Yin W.L."/>
            <person name="Huang T."/>
            <person name="Niu S.C."/>
            <person name="Liu Z.J."/>
        </authorList>
    </citation>
    <scope>NUCLEOTIDE SEQUENCE [LARGE SCALE GENOMIC DNA]</scope>
    <source>
        <strain evidence="3">Lindl</strain>
    </source>
</reference>
<evidence type="ECO:0000256" key="1">
    <source>
        <dbReference type="RuleBase" id="RU364108"/>
    </source>
</evidence>
<comment type="similarity">
    <text evidence="1">Belongs to the NMD3 family.</text>
</comment>
<dbReference type="GO" id="GO:0005634">
    <property type="term" value="C:nucleus"/>
    <property type="evidence" value="ECO:0007669"/>
    <property type="project" value="UniProtKB-SubCell"/>
</dbReference>
<dbReference type="Proteomes" id="UP000775213">
    <property type="component" value="Unassembled WGS sequence"/>
</dbReference>
<accession>A0AAV7HD31</accession>
<dbReference type="GO" id="GO:0015031">
    <property type="term" value="P:protein transport"/>
    <property type="evidence" value="ECO:0007669"/>
    <property type="project" value="UniProtKB-KW"/>
</dbReference>
<dbReference type="EMBL" id="JAGFBR010000006">
    <property type="protein sequence ID" value="KAH0465984.1"/>
    <property type="molecule type" value="Genomic_DNA"/>
</dbReference>
<gene>
    <name evidence="3" type="ORF">IEQ34_006087</name>
</gene>
<dbReference type="GO" id="GO:0000055">
    <property type="term" value="P:ribosomal large subunit export from nucleus"/>
    <property type="evidence" value="ECO:0007669"/>
    <property type="project" value="TreeGrafter"/>
</dbReference>
<sequence>MRTNECTDLEVVRSWTFLPVDIDQIWEGMATCYRFAAAISDATLFQKLIKIFHRKFLIIFDRKFYDTCRSYLQPPRTWIRAMQESKGLLTFYLHHLMPLTCHVRIINVDFVWIEPHSKHIKLRLRI</sequence>
<protein>
    <recommendedName>
        <fullName evidence="1">60S ribosomal export protein NMD3</fullName>
    </recommendedName>
</protein>
<keyword evidence="1" id="KW-0653">Protein transport</keyword>
<name>A0AAV7HD31_DENCH</name>
<dbReference type="PANTHER" id="PTHR12746">
    <property type="entry name" value="NONSENSE-MEDIATED MRNA DECAY PROTEIN 3"/>
    <property type="match status" value="1"/>
</dbReference>
<dbReference type="GO" id="GO:0043023">
    <property type="term" value="F:ribosomal large subunit binding"/>
    <property type="evidence" value="ECO:0007669"/>
    <property type="project" value="InterPro"/>
</dbReference>
<dbReference type="InterPro" id="IPR007064">
    <property type="entry name" value="Nmd3_N"/>
</dbReference>
<dbReference type="InterPro" id="IPR039768">
    <property type="entry name" value="Nmd3"/>
</dbReference>
<keyword evidence="4" id="KW-1185">Reference proteome</keyword>
<proteinExistence type="inferred from homology"/>
<evidence type="ECO:0000313" key="3">
    <source>
        <dbReference type="EMBL" id="KAH0465984.1"/>
    </source>
</evidence>
<keyword evidence="1" id="KW-0813">Transport</keyword>
<comment type="subcellular location">
    <subcellularLocation>
        <location evidence="1">Cytoplasm</location>
    </subcellularLocation>
    <subcellularLocation>
        <location evidence="1">Nucleus</location>
    </subcellularLocation>
</comment>
<keyword evidence="1" id="KW-0963">Cytoplasm</keyword>
<dbReference type="AlphaFoldDB" id="A0AAV7HD31"/>
<dbReference type="Pfam" id="PF04981">
    <property type="entry name" value="NMD3"/>
    <property type="match status" value="1"/>
</dbReference>
<feature type="domain" description="Nmd3 N-terminal" evidence="2">
    <location>
        <begin position="64"/>
        <end position="126"/>
    </location>
</feature>
<comment type="function">
    <text evidence="1">Acts as an adapter for the XPO1/CRM1-mediated export of the 60S ribosomal subunit.</text>
</comment>
<comment type="caution">
    <text evidence="3">The sequence shown here is derived from an EMBL/GenBank/DDBJ whole genome shotgun (WGS) entry which is preliminary data.</text>
</comment>
<evidence type="ECO:0000313" key="4">
    <source>
        <dbReference type="Proteomes" id="UP000775213"/>
    </source>
</evidence>
<organism evidence="3 4">
    <name type="scientific">Dendrobium chrysotoxum</name>
    <name type="common">Orchid</name>
    <dbReference type="NCBI Taxonomy" id="161865"/>
    <lineage>
        <taxon>Eukaryota</taxon>
        <taxon>Viridiplantae</taxon>
        <taxon>Streptophyta</taxon>
        <taxon>Embryophyta</taxon>
        <taxon>Tracheophyta</taxon>
        <taxon>Spermatophyta</taxon>
        <taxon>Magnoliopsida</taxon>
        <taxon>Liliopsida</taxon>
        <taxon>Asparagales</taxon>
        <taxon>Orchidaceae</taxon>
        <taxon>Epidendroideae</taxon>
        <taxon>Malaxideae</taxon>
        <taxon>Dendrobiinae</taxon>
        <taxon>Dendrobium</taxon>
    </lineage>
</organism>
<keyword evidence="1" id="KW-0539">Nucleus</keyword>